<sequence>MLSRSDNPTLIDLLKHAAEKNPGGLCLSMDGVKCSFSDLYQGALKRAECFTNLGAQNGDKVGILLPNGIEYLEIFYGAMLAGCIPVTINNRYKVAELKYVLSHGDVRFLFTSAAQETNFLNTLNEAFSDLDDTQNSQNLSDAPFLEKIYIVENSPSSNISDASFLSNLNEGNFNPPLIKSDDVAFIMFTSGTTANPKACCLSHRSVVGNGFAQVERWQMSAEDRMYDPLPFFHMSAILPLTASICSMSSLFATRYFNADEAVDTFINDEITIGFIAFPTLTNEIINHPKFDGAALKSVRLVNNVAPVSTLEIYDKSFEHGVGVSAFGMTEAGGVICYGDVDDSLEKRLNSCGKSFPGIEVRISNPEIPGEVLGANQKGEIQIRGYSLFEGYYKDEEATQNAMTDDGWYRSGDLGALDEDGYLSYLGRWKDMLKIGGENVAALEIESHINTYPGVILSQVVGIEDERYDEVAAVFIEATKEESVSAEDIINYCKGQISNFKIPRYVIFVDEWPMSATKIQKFKLKSFNLGPKIDI</sequence>
<dbReference type="EMBL" id="QOQK01000010">
    <property type="protein sequence ID" value="RCL84624.1"/>
    <property type="molecule type" value="Genomic_DNA"/>
</dbReference>
<dbReference type="InterPro" id="IPR045851">
    <property type="entry name" value="AMP-bd_C_sf"/>
</dbReference>
<dbReference type="PANTHER" id="PTHR43201">
    <property type="entry name" value="ACYL-COA SYNTHETASE"/>
    <property type="match status" value="1"/>
</dbReference>
<dbReference type="InterPro" id="IPR000873">
    <property type="entry name" value="AMP-dep_synth/lig_dom"/>
</dbReference>
<dbReference type="GO" id="GO:0006631">
    <property type="term" value="P:fatty acid metabolic process"/>
    <property type="evidence" value="ECO:0007669"/>
    <property type="project" value="TreeGrafter"/>
</dbReference>
<evidence type="ECO:0000259" key="4">
    <source>
        <dbReference type="Pfam" id="PF13193"/>
    </source>
</evidence>
<reference evidence="5 6" key="1">
    <citation type="journal article" date="2018" name="Microbiome">
        <title>Fine metagenomic profile of the Mediterranean stratified and mixed water columns revealed by assembly and recruitment.</title>
        <authorList>
            <person name="Haro-Moreno J.M."/>
            <person name="Lopez-Perez M."/>
            <person name="De La Torre J.R."/>
            <person name="Picazo A."/>
            <person name="Camacho A."/>
            <person name="Rodriguez-Valera F."/>
        </authorList>
    </citation>
    <scope>NUCLEOTIDE SEQUENCE [LARGE SCALE GENOMIC DNA]</scope>
    <source>
        <strain evidence="5">MED-G50</strain>
    </source>
</reference>
<evidence type="ECO:0000256" key="1">
    <source>
        <dbReference type="ARBA" id="ARBA00006432"/>
    </source>
</evidence>
<feature type="domain" description="AMP-binding enzyme C-terminal" evidence="4">
    <location>
        <begin position="443"/>
        <end position="516"/>
    </location>
</feature>
<dbReference type="SUPFAM" id="SSF56801">
    <property type="entry name" value="Acetyl-CoA synthetase-like"/>
    <property type="match status" value="1"/>
</dbReference>
<evidence type="ECO:0000313" key="5">
    <source>
        <dbReference type="EMBL" id="RCL84624.1"/>
    </source>
</evidence>
<protein>
    <recommendedName>
        <fullName evidence="7">Long-chain fatty acid--CoA ligase</fullName>
    </recommendedName>
</protein>
<proteinExistence type="inferred from homology"/>
<dbReference type="Gene3D" id="3.40.50.12780">
    <property type="entry name" value="N-terminal domain of ligase-like"/>
    <property type="match status" value="1"/>
</dbReference>
<comment type="similarity">
    <text evidence="1">Belongs to the ATP-dependent AMP-binding enzyme family.</text>
</comment>
<dbReference type="InterPro" id="IPR042099">
    <property type="entry name" value="ANL_N_sf"/>
</dbReference>
<feature type="domain" description="AMP-dependent synthetase/ligase" evidence="3">
    <location>
        <begin position="15"/>
        <end position="392"/>
    </location>
</feature>
<dbReference type="Proteomes" id="UP000252289">
    <property type="component" value="Unassembled WGS sequence"/>
</dbReference>
<dbReference type="AlphaFoldDB" id="A0A368EJE2"/>
<dbReference type="Pfam" id="PF00501">
    <property type="entry name" value="AMP-binding"/>
    <property type="match status" value="1"/>
</dbReference>
<evidence type="ECO:0000256" key="2">
    <source>
        <dbReference type="ARBA" id="ARBA00022598"/>
    </source>
</evidence>
<dbReference type="GO" id="GO:0031956">
    <property type="term" value="F:medium-chain fatty acid-CoA ligase activity"/>
    <property type="evidence" value="ECO:0007669"/>
    <property type="project" value="TreeGrafter"/>
</dbReference>
<name>A0A368EJE2_9PROT</name>
<keyword evidence="2" id="KW-0436">Ligase</keyword>
<evidence type="ECO:0000259" key="3">
    <source>
        <dbReference type="Pfam" id="PF00501"/>
    </source>
</evidence>
<dbReference type="Pfam" id="PF13193">
    <property type="entry name" value="AMP-binding_C"/>
    <property type="match status" value="1"/>
</dbReference>
<evidence type="ECO:0000313" key="6">
    <source>
        <dbReference type="Proteomes" id="UP000252289"/>
    </source>
</evidence>
<comment type="caution">
    <text evidence="5">The sequence shown here is derived from an EMBL/GenBank/DDBJ whole genome shotgun (WGS) entry which is preliminary data.</text>
</comment>
<dbReference type="Gene3D" id="3.30.300.30">
    <property type="match status" value="1"/>
</dbReference>
<dbReference type="PANTHER" id="PTHR43201:SF5">
    <property type="entry name" value="MEDIUM-CHAIN ACYL-COA LIGASE ACSF2, MITOCHONDRIAL"/>
    <property type="match status" value="1"/>
</dbReference>
<accession>A0A368EJE2</accession>
<gene>
    <name evidence="5" type="ORF">DBW64_02960</name>
</gene>
<organism evidence="5 6">
    <name type="scientific">PS1 clade bacterium</name>
    <dbReference type="NCBI Taxonomy" id="2175152"/>
    <lineage>
        <taxon>Bacteria</taxon>
        <taxon>Pseudomonadati</taxon>
        <taxon>Pseudomonadota</taxon>
        <taxon>Alphaproteobacteria</taxon>
        <taxon>PS1 clade</taxon>
    </lineage>
</organism>
<evidence type="ECO:0008006" key="7">
    <source>
        <dbReference type="Google" id="ProtNLM"/>
    </source>
</evidence>
<dbReference type="InterPro" id="IPR025110">
    <property type="entry name" value="AMP-bd_C"/>
</dbReference>